<name>A0A9X4C8X4_9PSED</name>
<dbReference type="AlphaFoldDB" id="A0A9X4C8X4"/>
<accession>A0A9X4C8X4</accession>
<gene>
    <name evidence="1" type="ORF">M5G27_31970</name>
</gene>
<dbReference type="EMBL" id="JAMDHA010000112">
    <property type="protein sequence ID" value="MDD1012050.1"/>
    <property type="molecule type" value="Genomic_DNA"/>
</dbReference>
<protein>
    <submittedName>
        <fullName evidence="1">Uncharacterized protein</fullName>
    </submittedName>
</protein>
<organism evidence="1 2">
    <name type="scientific">Pseudomonas shahriarae</name>
    <dbReference type="NCBI Taxonomy" id="2745512"/>
    <lineage>
        <taxon>Bacteria</taxon>
        <taxon>Pseudomonadati</taxon>
        <taxon>Pseudomonadota</taxon>
        <taxon>Gammaproteobacteria</taxon>
        <taxon>Pseudomonadales</taxon>
        <taxon>Pseudomonadaceae</taxon>
        <taxon>Pseudomonas</taxon>
    </lineage>
</organism>
<proteinExistence type="predicted"/>
<comment type="caution">
    <text evidence="1">The sequence shown here is derived from an EMBL/GenBank/DDBJ whole genome shotgun (WGS) entry which is preliminary data.</text>
</comment>
<sequence length="92" mass="10083">GAAGLASASKGAAARGVNIPGNVVLMVFRNDYAVRMLAHHSQQQLDDIAWKLNTRPRKSLDWKCPAELFLSVDAFDFKTYWADKLGLVALGH</sequence>
<reference evidence="1 2" key="1">
    <citation type="submission" date="2022-05" db="EMBL/GenBank/DDBJ databases">
        <title>Novel Pseudomonas spp. Isolated from a Rainbow Trout Aquaculture Facility.</title>
        <authorList>
            <person name="Testerman T."/>
            <person name="Graf J."/>
        </authorList>
    </citation>
    <scope>NUCLEOTIDE SEQUENCE [LARGE SCALE GENOMIC DNA]</scope>
    <source>
        <strain evidence="1 2">ID1042</strain>
    </source>
</reference>
<dbReference type="Proteomes" id="UP001148185">
    <property type="component" value="Unassembled WGS sequence"/>
</dbReference>
<evidence type="ECO:0000313" key="1">
    <source>
        <dbReference type="EMBL" id="MDD1012050.1"/>
    </source>
</evidence>
<evidence type="ECO:0000313" key="2">
    <source>
        <dbReference type="Proteomes" id="UP001148185"/>
    </source>
</evidence>
<feature type="non-terminal residue" evidence="1">
    <location>
        <position position="1"/>
    </location>
</feature>
<keyword evidence="2" id="KW-1185">Reference proteome</keyword>